<comment type="subcellular location">
    <subcellularLocation>
        <location evidence="1">Membrane</location>
        <topology evidence="1">Multi-pass membrane protein</topology>
    </subcellularLocation>
</comment>
<feature type="domain" description="Rhodopsin" evidence="7">
    <location>
        <begin position="26"/>
        <end position="265"/>
    </location>
</feature>
<name>A0A1L9S6E3_9EURO</name>
<keyword evidence="4 6" id="KW-0472">Membrane</keyword>
<keyword evidence="2 6" id="KW-0812">Transmembrane</keyword>
<evidence type="ECO:0000259" key="7">
    <source>
        <dbReference type="Pfam" id="PF20684"/>
    </source>
</evidence>
<proteinExistence type="inferred from homology"/>
<evidence type="ECO:0000256" key="4">
    <source>
        <dbReference type="ARBA" id="ARBA00023136"/>
    </source>
</evidence>
<dbReference type="PANTHER" id="PTHR33048:SF8">
    <property type="entry name" value="INTEGRAL MEMBRANE PROTEIN-RELATED"/>
    <property type="match status" value="1"/>
</dbReference>
<keyword evidence="9" id="KW-1185">Reference proteome</keyword>
<evidence type="ECO:0000256" key="1">
    <source>
        <dbReference type="ARBA" id="ARBA00004141"/>
    </source>
</evidence>
<dbReference type="InterPro" id="IPR049326">
    <property type="entry name" value="Rhodopsin_dom_fungi"/>
</dbReference>
<evidence type="ECO:0000256" key="3">
    <source>
        <dbReference type="ARBA" id="ARBA00022989"/>
    </source>
</evidence>
<feature type="transmembrane region" description="Helical" evidence="6">
    <location>
        <begin position="238"/>
        <end position="261"/>
    </location>
</feature>
<dbReference type="Pfam" id="PF20684">
    <property type="entry name" value="Fung_rhodopsin"/>
    <property type="match status" value="1"/>
</dbReference>
<comment type="similarity">
    <text evidence="5">Belongs to the SAT4 family.</text>
</comment>
<keyword evidence="3 6" id="KW-1133">Transmembrane helix</keyword>
<evidence type="ECO:0000313" key="9">
    <source>
        <dbReference type="Proteomes" id="UP000184188"/>
    </source>
</evidence>
<protein>
    <recommendedName>
        <fullName evidence="7">Rhodopsin domain-containing protein</fullName>
    </recommendedName>
</protein>
<feature type="transmembrane region" description="Helical" evidence="6">
    <location>
        <begin position="124"/>
        <end position="150"/>
    </location>
</feature>
<dbReference type="EMBL" id="KV878357">
    <property type="protein sequence ID" value="OJJ42738.1"/>
    <property type="molecule type" value="Genomic_DNA"/>
</dbReference>
<evidence type="ECO:0000256" key="2">
    <source>
        <dbReference type="ARBA" id="ARBA00022692"/>
    </source>
</evidence>
<dbReference type="GO" id="GO:0016020">
    <property type="term" value="C:membrane"/>
    <property type="evidence" value="ECO:0007669"/>
    <property type="project" value="UniProtKB-SubCell"/>
</dbReference>
<feature type="transmembrane region" description="Helical" evidence="6">
    <location>
        <begin position="170"/>
        <end position="192"/>
    </location>
</feature>
<feature type="transmembrane region" description="Helical" evidence="6">
    <location>
        <begin position="6"/>
        <end position="26"/>
    </location>
</feature>
<evidence type="ECO:0000313" key="8">
    <source>
        <dbReference type="EMBL" id="OJJ42738.1"/>
    </source>
</evidence>
<feature type="transmembrane region" description="Helical" evidence="6">
    <location>
        <begin position="90"/>
        <end position="112"/>
    </location>
</feature>
<evidence type="ECO:0000256" key="6">
    <source>
        <dbReference type="SAM" id="Phobius"/>
    </source>
</evidence>
<evidence type="ECO:0000256" key="5">
    <source>
        <dbReference type="ARBA" id="ARBA00038359"/>
    </source>
</evidence>
<organism evidence="8 9">
    <name type="scientific">Penicilliopsis zonata CBS 506.65</name>
    <dbReference type="NCBI Taxonomy" id="1073090"/>
    <lineage>
        <taxon>Eukaryota</taxon>
        <taxon>Fungi</taxon>
        <taxon>Dikarya</taxon>
        <taxon>Ascomycota</taxon>
        <taxon>Pezizomycotina</taxon>
        <taxon>Eurotiomycetes</taxon>
        <taxon>Eurotiomycetidae</taxon>
        <taxon>Eurotiales</taxon>
        <taxon>Aspergillaceae</taxon>
        <taxon>Penicilliopsis</taxon>
    </lineage>
</organism>
<dbReference type="GeneID" id="34616543"/>
<sequence length="351" mass="38494">GMSSRTSLVIIGYAIPIAGMVVCTGLRLIAKWTTSSTERFLIDDYLILLGTALEISDCAVMLAYGVKYGFGKHVTDLTAYDLMMFLKGDYIVSHLYNVGLATVKLGILALYYRIFAVASFRRAVLACALVIGLWIFTIEIFMGLLCRPLAHYWDSAHVKGKCFDATAMTYYVNTSNMITDIVIFALPIPVILRLRTSKHNRVALIAIFSIGFMTCGISAARLAYVFAQSSPDITWDGVPLGVLSAFESLGGIICANLPVVYRLFKQAAQKITSHTRSSTARRTAYGSRTMSKRLHRGSAAGLTTDPWVRLNNASSNGSEGFEMDKVPVNAISVQQEVFILEGSGNLETERF</sequence>
<dbReference type="OrthoDB" id="3529975at2759"/>
<reference evidence="9" key="1">
    <citation type="journal article" date="2017" name="Genome Biol.">
        <title>Comparative genomics reveals high biological diversity and specific adaptations in the industrially and medically important fungal genus Aspergillus.</title>
        <authorList>
            <person name="de Vries R.P."/>
            <person name="Riley R."/>
            <person name="Wiebenga A."/>
            <person name="Aguilar-Osorio G."/>
            <person name="Amillis S."/>
            <person name="Uchima C.A."/>
            <person name="Anderluh G."/>
            <person name="Asadollahi M."/>
            <person name="Askin M."/>
            <person name="Barry K."/>
            <person name="Battaglia E."/>
            <person name="Bayram O."/>
            <person name="Benocci T."/>
            <person name="Braus-Stromeyer S.A."/>
            <person name="Caldana C."/>
            <person name="Canovas D."/>
            <person name="Cerqueira G.C."/>
            <person name="Chen F."/>
            <person name="Chen W."/>
            <person name="Choi C."/>
            <person name="Clum A."/>
            <person name="Dos Santos R.A."/>
            <person name="Damasio A.R."/>
            <person name="Diallinas G."/>
            <person name="Emri T."/>
            <person name="Fekete E."/>
            <person name="Flipphi M."/>
            <person name="Freyberg S."/>
            <person name="Gallo A."/>
            <person name="Gournas C."/>
            <person name="Habgood R."/>
            <person name="Hainaut M."/>
            <person name="Harispe M.L."/>
            <person name="Henrissat B."/>
            <person name="Hilden K.S."/>
            <person name="Hope R."/>
            <person name="Hossain A."/>
            <person name="Karabika E."/>
            <person name="Karaffa L."/>
            <person name="Karanyi Z."/>
            <person name="Krasevec N."/>
            <person name="Kuo A."/>
            <person name="Kusch H."/>
            <person name="LaButti K."/>
            <person name="Lagendijk E.L."/>
            <person name="Lapidus A."/>
            <person name="Levasseur A."/>
            <person name="Lindquist E."/>
            <person name="Lipzen A."/>
            <person name="Logrieco A.F."/>
            <person name="MacCabe A."/>
            <person name="Maekelae M.R."/>
            <person name="Malavazi I."/>
            <person name="Melin P."/>
            <person name="Meyer V."/>
            <person name="Mielnichuk N."/>
            <person name="Miskei M."/>
            <person name="Molnar A.P."/>
            <person name="Mule G."/>
            <person name="Ngan C.Y."/>
            <person name="Orejas M."/>
            <person name="Orosz E."/>
            <person name="Ouedraogo J.P."/>
            <person name="Overkamp K.M."/>
            <person name="Park H.-S."/>
            <person name="Perrone G."/>
            <person name="Piumi F."/>
            <person name="Punt P.J."/>
            <person name="Ram A.F."/>
            <person name="Ramon A."/>
            <person name="Rauscher S."/>
            <person name="Record E."/>
            <person name="Riano-Pachon D.M."/>
            <person name="Robert V."/>
            <person name="Roehrig J."/>
            <person name="Ruller R."/>
            <person name="Salamov A."/>
            <person name="Salih N.S."/>
            <person name="Samson R.A."/>
            <person name="Sandor E."/>
            <person name="Sanguinetti M."/>
            <person name="Schuetze T."/>
            <person name="Sepcic K."/>
            <person name="Shelest E."/>
            <person name="Sherlock G."/>
            <person name="Sophianopoulou V."/>
            <person name="Squina F.M."/>
            <person name="Sun H."/>
            <person name="Susca A."/>
            <person name="Todd R.B."/>
            <person name="Tsang A."/>
            <person name="Unkles S.E."/>
            <person name="van de Wiele N."/>
            <person name="van Rossen-Uffink D."/>
            <person name="Oliveira J.V."/>
            <person name="Vesth T.C."/>
            <person name="Visser J."/>
            <person name="Yu J.-H."/>
            <person name="Zhou M."/>
            <person name="Andersen M.R."/>
            <person name="Archer D.B."/>
            <person name="Baker S.E."/>
            <person name="Benoit I."/>
            <person name="Brakhage A.A."/>
            <person name="Braus G.H."/>
            <person name="Fischer R."/>
            <person name="Frisvad J.C."/>
            <person name="Goldman G.H."/>
            <person name="Houbraken J."/>
            <person name="Oakley B."/>
            <person name="Pocsi I."/>
            <person name="Scazzocchio C."/>
            <person name="Seiboth B."/>
            <person name="vanKuyk P.A."/>
            <person name="Wortman J."/>
            <person name="Dyer P.S."/>
            <person name="Grigoriev I.V."/>
        </authorList>
    </citation>
    <scope>NUCLEOTIDE SEQUENCE [LARGE SCALE GENOMIC DNA]</scope>
    <source>
        <strain evidence="9">CBS 506.65</strain>
    </source>
</reference>
<feature type="non-terminal residue" evidence="8">
    <location>
        <position position="1"/>
    </location>
</feature>
<dbReference type="AlphaFoldDB" id="A0A1L9S6E3"/>
<dbReference type="Proteomes" id="UP000184188">
    <property type="component" value="Unassembled WGS sequence"/>
</dbReference>
<dbReference type="InterPro" id="IPR052337">
    <property type="entry name" value="SAT4-like"/>
</dbReference>
<dbReference type="RefSeq" id="XP_022577248.1">
    <property type="nucleotide sequence ID" value="XM_022730079.1"/>
</dbReference>
<gene>
    <name evidence="8" type="ORF">ASPZODRAFT_76364</name>
</gene>
<dbReference type="VEuPathDB" id="FungiDB:ASPZODRAFT_76364"/>
<dbReference type="PANTHER" id="PTHR33048">
    <property type="entry name" value="PTH11-LIKE INTEGRAL MEMBRANE PROTEIN (AFU_ORTHOLOGUE AFUA_5G11245)"/>
    <property type="match status" value="1"/>
</dbReference>
<feature type="transmembrane region" description="Helical" evidence="6">
    <location>
        <begin position="204"/>
        <end position="226"/>
    </location>
</feature>
<accession>A0A1L9S6E3</accession>